<reference evidence="2 3" key="1">
    <citation type="journal article" date="2018" name="Nat. Genet.">
        <title>The Rosa genome provides new insights in the design of modern roses.</title>
        <authorList>
            <person name="Bendahmane M."/>
        </authorList>
    </citation>
    <scope>NUCLEOTIDE SEQUENCE [LARGE SCALE GENOMIC DNA]</scope>
    <source>
        <strain evidence="3">cv. Old Blush</strain>
    </source>
</reference>
<sequence length="45" mass="5340">MMMMGKPMEEQRQRYGPPLYSLTTLVLLIRLAILLSRGRFETRKL</sequence>
<gene>
    <name evidence="2" type="ORF">RchiOBHm_Chr2g0163341</name>
</gene>
<evidence type="ECO:0000313" key="2">
    <source>
        <dbReference type="EMBL" id="PRQ53153.1"/>
    </source>
</evidence>
<accession>A0A2P6S390</accession>
<keyword evidence="1" id="KW-0812">Transmembrane</keyword>
<feature type="transmembrane region" description="Helical" evidence="1">
    <location>
        <begin position="20"/>
        <end position="36"/>
    </location>
</feature>
<dbReference type="EMBL" id="PDCK01000040">
    <property type="protein sequence ID" value="PRQ53153.1"/>
    <property type="molecule type" value="Genomic_DNA"/>
</dbReference>
<dbReference type="Gramene" id="PRQ53153">
    <property type="protein sequence ID" value="PRQ53153"/>
    <property type="gene ID" value="RchiOBHm_Chr2g0163341"/>
</dbReference>
<comment type="caution">
    <text evidence="2">The sequence shown here is derived from an EMBL/GenBank/DDBJ whole genome shotgun (WGS) entry which is preliminary data.</text>
</comment>
<keyword evidence="1" id="KW-1133">Transmembrane helix</keyword>
<dbReference type="AlphaFoldDB" id="A0A2P6S390"/>
<evidence type="ECO:0000256" key="1">
    <source>
        <dbReference type="SAM" id="Phobius"/>
    </source>
</evidence>
<evidence type="ECO:0000313" key="3">
    <source>
        <dbReference type="Proteomes" id="UP000238479"/>
    </source>
</evidence>
<proteinExistence type="predicted"/>
<keyword evidence="1" id="KW-0472">Membrane</keyword>
<dbReference type="PANTHER" id="PTHR47532">
    <property type="entry name" value="RETINAL-BINDING PROTEIN"/>
    <property type="match status" value="1"/>
</dbReference>
<dbReference type="Proteomes" id="UP000238479">
    <property type="component" value="Chromosome 2"/>
</dbReference>
<name>A0A2P6S390_ROSCH</name>
<keyword evidence="3" id="KW-1185">Reference proteome</keyword>
<dbReference type="PANTHER" id="PTHR47532:SF1">
    <property type="entry name" value="RETINAL-BINDING PROTEIN"/>
    <property type="match status" value="1"/>
</dbReference>
<protein>
    <submittedName>
        <fullName evidence="2">Uncharacterized protein</fullName>
    </submittedName>
</protein>
<organism evidence="2 3">
    <name type="scientific">Rosa chinensis</name>
    <name type="common">China rose</name>
    <dbReference type="NCBI Taxonomy" id="74649"/>
    <lineage>
        <taxon>Eukaryota</taxon>
        <taxon>Viridiplantae</taxon>
        <taxon>Streptophyta</taxon>
        <taxon>Embryophyta</taxon>
        <taxon>Tracheophyta</taxon>
        <taxon>Spermatophyta</taxon>
        <taxon>Magnoliopsida</taxon>
        <taxon>eudicotyledons</taxon>
        <taxon>Gunneridae</taxon>
        <taxon>Pentapetalae</taxon>
        <taxon>rosids</taxon>
        <taxon>fabids</taxon>
        <taxon>Rosales</taxon>
        <taxon>Rosaceae</taxon>
        <taxon>Rosoideae</taxon>
        <taxon>Rosoideae incertae sedis</taxon>
        <taxon>Rosa</taxon>
    </lineage>
</organism>